<feature type="compositionally biased region" description="Basic residues" evidence="1">
    <location>
        <begin position="159"/>
        <end position="169"/>
    </location>
</feature>
<evidence type="ECO:0000256" key="1">
    <source>
        <dbReference type="SAM" id="MobiDB-lite"/>
    </source>
</evidence>
<keyword evidence="3" id="KW-1185">Reference proteome</keyword>
<reference evidence="2 3" key="2">
    <citation type="journal article" date="2017" name="Nature">
        <title>The Apostasia genome and the evolution of orchids.</title>
        <authorList>
            <person name="Zhang G.Q."/>
            <person name="Liu K.W."/>
            <person name="Li Z."/>
            <person name="Lohaus R."/>
            <person name="Hsiao Y.Y."/>
            <person name="Niu S.C."/>
            <person name="Wang J.Y."/>
            <person name="Lin Y.C."/>
            <person name="Xu Q."/>
            <person name="Chen L.J."/>
            <person name="Yoshida K."/>
            <person name="Fujiwara S."/>
            <person name="Wang Z.W."/>
            <person name="Zhang Y.Q."/>
            <person name="Mitsuda N."/>
            <person name="Wang M."/>
            <person name="Liu G.H."/>
            <person name="Pecoraro L."/>
            <person name="Huang H.X."/>
            <person name="Xiao X.J."/>
            <person name="Lin M."/>
            <person name="Wu X.Y."/>
            <person name="Wu W.L."/>
            <person name="Chen Y.Y."/>
            <person name="Chang S.B."/>
            <person name="Sakamoto S."/>
            <person name="Ohme-Takagi M."/>
            <person name="Yagi M."/>
            <person name="Zeng S.J."/>
            <person name="Shen C.Y."/>
            <person name="Yeh C.M."/>
            <person name="Luo Y.B."/>
            <person name="Tsai W.C."/>
            <person name="Van de Peer Y."/>
            <person name="Liu Z.J."/>
        </authorList>
    </citation>
    <scope>NUCLEOTIDE SEQUENCE [LARGE SCALE GENOMIC DNA]</scope>
    <source>
        <tissue evidence="2">The whole plant</tissue>
    </source>
</reference>
<dbReference type="Proteomes" id="UP000233837">
    <property type="component" value="Unassembled WGS sequence"/>
</dbReference>
<protein>
    <submittedName>
        <fullName evidence="2">Uncharacterized protein</fullName>
    </submittedName>
</protein>
<organism evidence="2 3">
    <name type="scientific">Dendrobium catenatum</name>
    <dbReference type="NCBI Taxonomy" id="906689"/>
    <lineage>
        <taxon>Eukaryota</taxon>
        <taxon>Viridiplantae</taxon>
        <taxon>Streptophyta</taxon>
        <taxon>Embryophyta</taxon>
        <taxon>Tracheophyta</taxon>
        <taxon>Spermatophyta</taxon>
        <taxon>Magnoliopsida</taxon>
        <taxon>Liliopsida</taxon>
        <taxon>Asparagales</taxon>
        <taxon>Orchidaceae</taxon>
        <taxon>Epidendroideae</taxon>
        <taxon>Malaxideae</taxon>
        <taxon>Dendrobiinae</taxon>
        <taxon>Dendrobium</taxon>
    </lineage>
</organism>
<reference evidence="2 3" key="1">
    <citation type="journal article" date="2016" name="Sci. Rep.">
        <title>The Dendrobium catenatum Lindl. genome sequence provides insights into polysaccharide synthase, floral development and adaptive evolution.</title>
        <authorList>
            <person name="Zhang G.Q."/>
            <person name="Xu Q."/>
            <person name="Bian C."/>
            <person name="Tsai W.C."/>
            <person name="Yeh C.M."/>
            <person name="Liu K.W."/>
            <person name="Yoshida K."/>
            <person name="Zhang L.S."/>
            <person name="Chang S.B."/>
            <person name="Chen F."/>
            <person name="Shi Y."/>
            <person name="Su Y.Y."/>
            <person name="Zhang Y.Q."/>
            <person name="Chen L.J."/>
            <person name="Yin Y."/>
            <person name="Lin M."/>
            <person name="Huang H."/>
            <person name="Deng H."/>
            <person name="Wang Z.W."/>
            <person name="Zhu S.L."/>
            <person name="Zhao X."/>
            <person name="Deng C."/>
            <person name="Niu S.C."/>
            <person name="Huang J."/>
            <person name="Wang M."/>
            <person name="Liu G.H."/>
            <person name="Yang H.J."/>
            <person name="Xiao X.J."/>
            <person name="Hsiao Y.Y."/>
            <person name="Wu W.L."/>
            <person name="Chen Y.Y."/>
            <person name="Mitsuda N."/>
            <person name="Ohme-Takagi M."/>
            <person name="Luo Y.B."/>
            <person name="Van de Peer Y."/>
            <person name="Liu Z.J."/>
        </authorList>
    </citation>
    <scope>NUCLEOTIDE SEQUENCE [LARGE SCALE GENOMIC DNA]</scope>
    <source>
        <tissue evidence="2">The whole plant</tissue>
    </source>
</reference>
<proteinExistence type="predicted"/>
<feature type="region of interest" description="Disordered" evidence="1">
    <location>
        <begin position="159"/>
        <end position="179"/>
    </location>
</feature>
<sequence>MADAIVHDELVQRQRRVAPGQRRPHPVVVAPTPEVMVAPELEAVQRGRFSPLTHSGDEVDVSRIAAAPPVVTTLPRARVPRDAGVRALTQRIRNIVCLARSRGPVSREGLLRQISRATFQLRRQTARRLYSWQRGQTPQQPAQTVPAVRPPAVAPVVGRRPRCRGRRKQQEHSLPQVSSVVVAPEQPVTRVEPRRSRRVWRRRQADTLAEPLQLVGMVRPVETVQLVETV</sequence>
<dbReference type="EMBL" id="KZ503746">
    <property type="protein sequence ID" value="PKU61725.1"/>
    <property type="molecule type" value="Genomic_DNA"/>
</dbReference>
<evidence type="ECO:0000313" key="2">
    <source>
        <dbReference type="EMBL" id="PKU61725.1"/>
    </source>
</evidence>
<dbReference type="AlphaFoldDB" id="A0A2I0VE86"/>
<accession>A0A2I0VE86</accession>
<evidence type="ECO:0000313" key="3">
    <source>
        <dbReference type="Proteomes" id="UP000233837"/>
    </source>
</evidence>
<gene>
    <name evidence="2" type="ORF">MA16_Dca023191</name>
</gene>
<name>A0A2I0VE86_9ASPA</name>